<comment type="caution">
    <text evidence="1">The sequence shown here is derived from an EMBL/GenBank/DDBJ whole genome shotgun (WGS) entry which is preliminary data.</text>
</comment>
<feature type="non-terminal residue" evidence="1">
    <location>
        <position position="1"/>
    </location>
</feature>
<evidence type="ECO:0000313" key="1">
    <source>
        <dbReference type="EMBL" id="MCI56666.1"/>
    </source>
</evidence>
<dbReference type="EMBL" id="LXQA010515910">
    <property type="protein sequence ID" value="MCI56666.1"/>
    <property type="molecule type" value="Genomic_DNA"/>
</dbReference>
<accession>A0A392T994</accession>
<organism evidence="1 2">
    <name type="scientific">Trifolium medium</name>
    <dbReference type="NCBI Taxonomy" id="97028"/>
    <lineage>
        <taxon>Eukaryota</taxon>
        <taxon>Viridiplantae</taxon>
        <taxon>Streptophyta</taxon>
        <taxon>Embryophyta</taxon>
        <taxon>Tracheophyta</taxon>
        <taxon>Spermatophyta</taxon>
        <taxon>Magnoliopsida</taxon>
        <taxon>eudicotyledons</taxon>
        <taxon>Gunneridae</taxon>
        <taxon>Pentapetalae</taxon>
        <taxon>rosids</taxon>
        <taxon>fabids</taxon>
        <taxon>Fabales</taxon>
        <taxon>Fabaceae</taxon>
        <taxon>Papilionoideae</taxon>
        <taxon>50 kb inversion clade</taxon>
        <taxon>NPAAA clade</taxon>
        <taxon>Hologalegina</taxon>
        <taxon>IRL clade</taxon>
        <taxon>Trifolieae</taxon>
        <taxon>Trifolium</taxon>
    </lineage>
</organism>
<sequence length="37" mass="3986">DNAQPIVPVTNADIAAVLAALKQTTEALQRQNQRLDV</sequence>
<dbReference type="AlphaFoldDB" id="A0A392T994"/>
<evidence type="ECO:0000313" key="2">
    <source>
        <dbReference type="Proteomes" id="UP000265520"/>
    </source>
</evidence>
<proteinExistence type="predicted"/>
<protein>
    <submittedName>
        <fullName evidence="1">Uncharacterized protein</fullName>
    </submittedName>
</protein>
<reference evidence="1 2" key="1">
    <citation type="journal article" date="2018" name="Front. Plant Sci.">
        <title>Red Clover (Trifolium pratense) and Zigzag Clover (T. medium) - A Picture of Genomic Similarities and Differences.</title>
        <authorList>
            <person name="Dluhosova J."/>
            <person name="Istvanek J."/>
            <person name="Nedelnik J."/>
            <person name="Repkova J."/>
        </authorList>
    </citation>
    <scope>NUCLEOTIDE SEQUENCE [LARGE SCALE GENOMIC DNA]</scope>
    <source>
        <strain evidence="2">cv. 10/8</strain>
        <tissue evidence="1">Leaf</tissue>
    </source>
</reference>
<keyword evidence="2" id="KW-1185">Reference proteome</keyword>
<name>A0A392T994_9FABA</name>
<dbReference type="Proteomes" id="UP000265520">
    <property type="component" value="Unassembled WGS sequence"/>
</dbReference>